<evidence type="ECO:0000256" key="1">
    <source>
        <dbReference type="SAM" id="Phobius"/>
    </source>
</evidence>
<reference evidence="2 3" key="1">
    <citation type="submission" date="2018-07" db="EMBL/GenBank/DDBJ databases">
        <title>Exploring interactions and the metabolic potential of the ultra-small soil bacteria Hylemonella gracilis.</title>
        <authorList>
            <person name="Tyc O."/>
            <person name="Kulkarni P."/>
            <person name="Gawehns F."/>
            <person name="Hundscheid M."/>
            <person name="Zweers H."/>
            <person name="Garbeva P."/>
        </authorList>
    </citation>
    <scope>NUCLEOTIDE SEQUENCE [LARGE SCALE GENOMIC DNA]</scope>
    <source>
        <strain evidence="2 3">NS1</strain>
    </source>
</reference>
<feature type="transmembrane region" description="Helical" evidence="1">
    <location>
        <begin position="169"/>
        <end position="191"/>
    </location>
</feature>
<sequence>MRSFEEEIKEMERSKKTGPVREIREIQEKAGGTQAVAQGPAELGIRFVGSGSEYFRIWIVNLLLTLVTLGFYYPFAKTRRLQYFYGATEVGGHPLSFHGRPWAMFRGYVLAALLLFLYNIASKVSPIVGLVAFAVLMLGWPALWHASLRFSLASTGWRGLRLRFTGTRAGAYGAFALLFAVLVMFVIGVTLASSTSQVLKSHALVVILLAYPVSLALIPAGFWLHRRYQQGHLAIAHEQTAFDVGAGQFYRLCGMALLYFTLLVLAGALAIFGLTKSRAFAMPWTITALVLGGYLVVLCVIGGYFVARLQNLTWNGTRSPGLAFRSALSAGALIQLWFKNWLLTLVTVGLYHPFAKVANARLRLESVTLLATVNVDELVAAQGANATTAMGDAAGDLFGLDFGL</sequence>
<dbReference type="EMBL" id="CP031395">
    <property type="protein sequence ID" value="QBK04319.1"/>
    <property type="molecule type" value="Genomic_DNA"/>
</dbReference>
<accession>A0A4V1A200</accession>
<dbReference type="KEGG" id="hgr:DW355_05545"/>
<keyword evidence="1" id="KW-0812">Transmembrane</keyword>
<protein>
    <submittedName>
        <fullName evidence="2">DUF898 domain-containing protein</fullName>
    </submittedName>
</protein>
<organism evidence="2 3">
    <name type="scientific">Hylemonella gracilis</name>
    <dbReference type="NCBI Taxonomy" id="80880"/>
    <lineage>
        <taxon>Bacteria</taxon>
        <taxon>Pseudomonadati</taxon>
        <taxon>Pseudomonadota</taxon>
        <taxon>Betaproteobacteria</taxon>
        <taxon>Burkholderiales</taxon>
        <taxon>Comamonadaceae</taxon>
        <taxon>Hylemonella</taxon>
    </lineage>
</organism>
<dbReference type="AlphaFoldDB" id="A0A4V1A200"/>
<dbReference type="Proteomes" id="UP000292939">
    <property type="component" value="Chromosome"/>
</dbReference>
<evidence type="ECO:0000313" key="3">
    <source>
        <dbReference type="Proteomes" id="UP000292939"/>
    </source>
</evidence>
<dbReference type="Pfam" id="PF05987">
    <property type="entry name" value="DUF898"/>
    <property type="match status" value="1"/>
</dbReference>
<gene>
    <name evidence="2" type="ORF">DW355_05545</name>
</gene>
<feature type="transmembrane region" description="Helical" evidence="1">
    <location>
        <begin position="256"/>
        <end position="275"/>
    </location>
</feature>
<name>A0A4V1A200_9BURK</name>
<feature type="transmembrane region" description="Helical" evidence="1">
    <location>
        <begin position="127"/>
        <end position="148"/>
    </location>
</feature>
<keyword evidence="1" id="KW-0472">Membrane</keyword>
<feature type="transmembrane region" description="Helical" evidence="1">
    <location>
        <begin position="55"/>
        <end position="75"/>
    </location>
</feature>
<feature type="transmembrane region" description="Helical" evidence="1">
    <location>
        <begin position="281"/>
        <end position="307"/>
    </location>
</feature>
<feature type="transmembrane region" description="Helical" evidence="1">
    <location>
        <begin position="203"/>
        <end position="224"/>
    </location>
</feature>
<keyword evidence="1" id="KW-1133">Transmembrane helix</keyword>
<feature type="transmembrane region" description="Helical" evidence="1">
    <location>
        <begin position="103"/>
        <end position="121"/>
    </location>
</feature>
<evidence type="ECO:0000313" key="2">
    <source>
        <dbReference type="EMBL" id="QBK04319.1"/>
    </source>
</evidence>
<dbReference type="InterPro" id="IPR010295">
    <property type="entry name" value="DUF898"/>
</dbReference>
<proteinExistence type="predicted"/>